<name>A0A183CI85_GLOPA</name>
<reference evidence="1" key="2">
    <citation type="submission" date="2014-05" db="EMBL/GenBank/DDBJ databases">
        <title>The genome and life-stage specific transcriptomes of Globodera pallida elucidate key aspects of plant parasitism by a cyst nematode.</title>
        <authorList>
            <person name="Cotton J.A."/>
            <person name="Lilley C.J."/>
            <person name="Jones L.M."/>
            <person name="Kikuchi T."/>
            <person name="Reid A.J."/>
            <person name="Thorpe P."/>
            <person name="Tsai I.J."/>
            <person name="Beasley H."/>
            <person name="Blok V."/>
            <person name="Cock P.J.A."/>
            <person name="Van den Akker S.E."/>
            <person name="Holroyd N."/>
            <person name="Hunt M."/>
            <person name="Mantelin S."/>
            <person name="Naghra H."/>
            <person name="Pain A."/>
            <person name="Palomares-Rius J.E."/>
            <person name="Zarowiecki M."/>
            <person name="Berriman M."/>
            <person name="Jones J.T."/>
            <person name="Urwin P.E."/>
        </authorList>
    </citation>
    <scope>NUCLEOTIDE SEQUENCE [LARGE SCALE GENOMIC DNA]</scope>
    <source>
        <strain evidence="1">Lindley</strain>
    </source>
</reference>
<dbReference type="WBParaSite" id="GPLIN_001259100">
    <property type="protein sequence ID" value="GPLIN_001259100"/>
    <property type="gene ID" value="GPLIN_001259100"/>
</dbReference>
<sequence>MGNERFEKKRGTACKYIVDPMDKGHCNERFEKVTCSRGAREREEPITTARPPKPTITAALVANVTACSRRAPRARHSVQVLVDAMDQDHCFPISQLEDRPLPSLLPLRCLAEKCATCKMQWIVVPIVGPISFVPTELEADEAEDEDFLFCADDCVVDANSDAKRCADTIPQLLQLLAFESQKALAHSDEIRLLMTIIAQTFSRYDRIGL</sequence>
<organism evidence="1 2">
    <name type="scientific">Globodera pallida</name>
    <name type="common">Potato cyst nematode worm</name>
    <name type="synonym">Heterodera pallida</name>
    <dbReference type="NCBI Taxonomy" id="36090"/>
    <lineage>
        <taxon>Eukaryota</taxon>
        <taxon>Metazoa</taxon>
        <taxon>Ecdysozoa</taxon>
        <taxon>Nematoda</taxon>
        <taxon>Chromadorea</taxon>
        <taxon>Rhabditida</taxon>
        <taxon>Tylenchina</taxon>
        <taxon>Tylenchomorpha</taxon>
        <taxon>Tylenchoidea</taxon>
        <taxon>Heteroderidae</taxon>
        <taxon>Heteroderinae</taxon>
        <taxon>Globodera</taxon>
    </lineage>
</organism>
<dbReference type="Proteomes" id="UP000050741">
    <property type="component" value="Unassembled WGS sequence"/>
</dbReference>
<reference evidence="2" key="3">
    <citation type="submission" date="2016-06" db="UniProtKB">
        <authorList>
            <consortium name="WormBaseParasite"/>
        </authorList>
    </citation>
    <scope>IDENTIFICATION</scope>
</reference>
<evidence type="ECO:0000313" key="1">
    <source>
        <dbReference type="Proteomes" id="UP000050741"/>
    </source>
</evidence>
<accession>A0A183CI85</accession>
<proteinExistence type="predicted"/>
<evidence type="ECO:0000313" key="2">
    <source>
        <dbReference type="WBParaSite" id="GPLIN_001259100"/>
    </source>
</evidence>
<keyword evidence="1" id="KW-1185">Reference proteome</keyword>
<protein>
    <submittedName>
        <fullName evidence="2">Uncharacterized protein</fullName>
    </submittedName>
</protein>
<dbReference type="AlphaFoldDB" id="A0A183CI85"/>
<reference evidence="1" key="1">
    <citation type="submission" date="2013-12" db="EMBL/GenBank/DDBJ databases">
        <authorList>
            <person name="Aslett M."/>
        </authorList>
    </citation>
    <scope>NUCLEOTIDE SEQUENCE [LARGE SCALE GENOMIC DNA]</scope>
    <source>
        <strain evidence="1">Lindley</strain>
    </source>
</reference>